<gene>
    <name evidence="15" type="ORF">A7D00_4269</name>
</gene>
<feature type="region of interest" description="Disordered" evidence="13">
    <location>
        <begin position="485"/>
        <end position="514"/>
    </location>
</feature>
<proteinExistence type="inferred from homology"/>
<dbReference type="InterPro" id="IPR038765">
    <property type="entry name" value="Papain-like_cys_pep_sf"/>
</dbReference>
<feature type="region of interest" description="Disordered" evidence="13">
    <location>
        <begin position="807"/>
        <end position="832"/>
    </location>
</feature>
<reference evidence="15 16" key="1">
    <citation type="submission" date="2016-05" db="EMBL/GenBank/DDBJ databases">
        <title>Genome sequencing of Trichophyton violaceum CMCC(F)T3l isolated from hair.</title>
        <authorList>
            <person name="Zhan P."/>
            <person name="Tao Y."/>
            <person name="Liu W."/>
        </authorList>
    </citation>
    <scope>NUCLEOTIDE SEQUENCE [LARGE SCALE GENOMIC DNA]</scope>
    <source>
        <strain evidence="16">CMCC(F)T3l</strain>
    </source>
</reference>
<feature type="domain" description="Ubiquitin-like protease family profile" evidence="14">
    <location>
        <begin position="576"/>
        <end position="908"/>
    </location>
</feature>
<evidence type="ECO:0000256" key="1">
    <source>
        <dbReference type="ARBA" id="ARBA00004648"/>
    </source>
</evidence>
<feature type="compositionally biased region" description="Basic and acidic residues" evidence="13">
    <location>
        <begin position="723"/>
        <end position="738"/>
    </location>
</feature>
<keyword evidence="11" id="KW-1133">Transmembrane helix</keyword>
<comment type="subcellular location">
    <subcellularLocation>
        <location evidence="1">Endoplasmic reticulum membrane</location>
        <topology evidence="1">Single-pass type II membrane protein</topology>
    </subcellularLocation>
</comment>
<feature type="region of interest" description="Disordered" evidence="13">
    <location>
        <begin position="695"/>
        <end position="767"/>
    </location>
</feature>
<dbReference type="PROSITE" id="PS50600">
    <property type="entry name" value="ULP_PROTEASE"/>
    <property type="match status" value="1"/>
</dbReference>
<evidence type="ECO:0000256" key="9">
    <source>
        <dbReference type="ARBA" id="ARBA00022824"/>
    </source>
</evidence>
<feature type="compositionally biased region" description="Polar residues" evidence="13">
    <location>
        <begin position="136"/>
        <end position="148"/>
    </location>
</feature>
<accession>A0A178FGU8</accession>
<comment type="similarity">
    <text evidence="3">Belongs to the SPCS3 family.</text>
</comment>
<evidence type="ECO:0000256" key="2">
    <source>
        <dbReference type="ARBA" id="ARBA00005234"/>
    </source>
</evidence>
<feature type="region of interest" description="Disordered" evidence="13">
    <location>
        <begin position="130"/>
        <end position="223"/>
    </location>
</feature>
<evidence type="ECO:0000313" key="16">
    <source>
        <dbReference type="Proteomes" id="UP000243519"/>
    </source>
</evidence>
<dbReference type="EMBL" id="LHPN01000006">
    <property type="protein sequence ID" value="OAL71368.1"/>
    <property type="molecule type" value="Genomic_DNA"/>
</dbReference>
<sequence>MGVSGRKLSKDERKSYRDEQRLLQGSQLTRDRRAIPIQPGSIAKKHETFKPTNTIGVRPGTRVNQSSSVPSLPFSRPKPWELDSSTVIPDSDEEFPPPRKRLKREVPEIIDLEENEQSLAVPETSYTKIMVERSPSRSPVQAQKNIPQIISKYGRTASPRRESPAPVTPKSKPWTGRRADAFSDSEDEKPKKRSKQKQTHAAGIDFKDKSTAHNRPHDRTVPAVVVEVPDPAMIQYYPKETEKKVNCRSSRSDDRHIDDLRESPDELQGNKTVPDTWKEHNSLKREVSPSNIRHTRFTSTADQKATHQPTEKKSKGKPSLVTFDISMFRYGDFSAKPVSRLAYNAETQKFLVVPAGDDVGSSKARSFDILKAIKMDYSEVNCGKIRLSFPRSQKPGLEFANIEFPSDQERERFWRFLQRRSPSLKRHSRKREYMEGLFLESEQPQKNVITMDKQNLQKYRATDTESEMNAPSAWPKRLKLSDCLRNGVQPPSNRSIEKLSHAHPSPSRAESSTSIPIKTYQIPTPVRKTRSFSRKQNVEIESDNEDETNTGASILDMPGKRWQNPLVYPAIGKKKAEVGEHDLDRLKPHEFLNDNLIGLYIRFLEHHLERQHPDLSRRIYFFNSYFFATLTNTSKGQKGINYRGVEKWTRSFDIFAFDYLVVPINENAHWYVAIICNLPTLLLPKVDNLSTSESIEKDEMQKTQGATETNVLDVPPEVGGSKPDVDHSPSDATKENQVRESFTSMTLKDDSAEPHFSGDDKEVEHPEIEEWPDEDENPVSHLPYKKEAALSLEKAIEPVTDSFKPSRVPEAEVASKTSKAAKKCGKKGRNPGIRYNESQPAIIVFDSLDCPRRPTIGILQDYLEEEAKTKRSLTIDSKRIVGLNAKQIPHQPNFSDCGLYLLAYLEKFVRDPDHFVRSVLRKEMNKNKDWPAMKPGLFRSRLRKFLCQLYEEQQALRDGKLGENQPLMADAKSLNILLVNTPVEGSPATDEDRKESDVPKASPKPAAKHAGLDLPVTPTRSSPRRLRSEKETPKTPVASTVPSSSDLMLLSLSDTTSKQDKLDETEKPSEETIQVPMTPPPRKPICQSYLASSGALKNSHSHEAIHGPVDVKRSFQAAAMHSVSTRFQSVFGFLTTVALVLGAIIAASDFLHPAEPTTSIKVSNVQVVKGRPHYYASRREEYAQVKFDLDADLTSLFHFNTKQVFVYVLASYPSASNQSQTTEAVIWDKIIPAPVSPYSLESLKSRFFPDAKALKSKRNISKSKTKANTQENVVPGKLKLRNQKPKYQITDISGSIAEKEGVTLIVGWNVQPWIGLLRWSSNTNMEKNVGGLFGKLFLQNAGSKGALSGRSKPFNFPALKKPATS</sequence>
<evidence type="ECO:0000256" key="8">
    <source>
        <dbReference type="ARBA" id="ARBA00022801"/>
    </source>
</evidence>
<dbReference type="Pfam" id="PF04573">
    <property type="entry name" value="SPC22"/>
    <property type="match status" value="2"/>
</dbReference>
<keyword evidence="12" id="KW-0472">Membrane</keyword>
<keyword evidence="6" id="KW-0812">Transmembrane</keyword>
<feature type="compositionally biased region" description="Basic and acidic residues" evidence="13">
    <location>
        <begin position="8"/>
        <end position="21"/>
    </location>
</feature>
<protein>
    <recommendedName>
        <fullName evidence="14">Ubiquitin-like protease family profile domain-containing protein</fullName>
    </recommendedName>
</protein>
<evidence type="ECO:0000256" key="7">
    <source>
        <dbReference type="ARBA" id="ARBA00022786"/>
    </source>
</evidence>
<comment type="caution">
    <text evidence="15">The sequence shown here is derived from an EMBL/GenBank/DDBJ whole genome shotgun (WGS) entry which is preliminary data.</text>
</comment>
<feature type="compositionally biased region" description="Basic and acidic residues" evidence="13">
    <location>
        <begin position="276"/>
        <end position="287"/>
    </location>
</feature>
<dbReference type="GO" id="GO:0005634">
    <property type="term" value="C:nucleus"/>
    <property type="evidence" value="ECO:0007669"/>
    <property type="project" value="TreeGrafter"/>
</dbReference>
<evidence type="ECO:0000259" key="14">
    <source>
        <dbReference type="PROSITE" id="PS50600"/>
    </source>
</evidence>
<evidence type="ECO:0000256" key="11">
    <source>
        <dbReference type="ARBA" id="ARBA00022989"/>
    </source>
</evidence>
<dbReference type="InterPro" id="IPR051947">
    <property type="entry name" value="Sentrin-specific_protease"/>
</dbReference>
<dbReference type="SUPFAM" id="SSF54001">
    <property type="entry name" value="Cysteine proteinases"/>
    <property type="match status" value="1"/>
</dbReference>
<feature type="compositionally biased region" description="Basic residues" evidence="13">
    <location>
        <begin position="819"/>
        <end position="829"/>
    </location>
</feature>
<keyword evidence="4" id="KW-0597">Phosphoprotein</keyword>
<feature type="compositionally biased region" description="Basic and acidic residues" evidence="13">
    <location>
        <begin position="239"/>
        <end position="264"/>
    </location>
</feature>
<evidence type="ECO:0000256" key="13">
    <source>
        <dbReference type="SAM" id="MobiDB-lite"/>
    </source>
</evidence>
<feature type="compositionally biased region" description="Basic and acidic residues" evidence="13">
    <location>
        <begin position="1057"/>
        <end position="1070"/>
    </location>
</feature>
<feature type="region of interest" description="Disordered" evidence="13">
    <location>
        <begin position="529"/>
        <end position="556"/>
    </location>
</feature>
<feature type="region of interest" description="Disordered" evidence="13">
    <location>
        <begin position="239"/>
        <end position="317"/>
    </location>
</feature>
<evidence type="ECO:0000256" key="12">
    <source>
        <dbReference type="ARBA" id="ARBA00023136"/>
    </source>
</evidence>
<evidence type="ECO:0000256" key="4">
    <source>
        <dbReference type="ARBA" id="ARBA00022553"/>
    </source>
</evidence>
<evidence type="ECO:0000256" key="3">
    <source>
        <dbReference type="ARBA" id="ARBA00009289"/>
    </source>
</evidence>
<feature type="compositionally biased region" description="Polar residues" evidence="13">
    <location>
        <begin position="288"/>
        <end position="308"/>
    </location>
</feature>
<keyword evidence="10" id="KW-0735">Signal-anchor</keyword>
<name>A0A178FGU8_TRIVO</name>
<dbReference type="Gene3D" id="3.30.310.130">
    <property type="entry name" value="Ubiquitin-related"/>
    <property type="match status" value="1"/>
</dbReference>
<dbReference type="InterPro" id="IPR003653">
    <property type="entry name" value="Peptidase_C48_C"/>
</dbReference>
<dbReference type="Gene3D" id="1.10.418.20">
    <property type="match status" value="2"/>
</dbReference>
<dbReference type="Pfam" id="PF02902">
    <property type="entry name" value="Peptidase_C48"/>
    <property type="match status" value="2"/>
</dbReference>
<keyword evidence="8" id="KW-0378">Hydrolase</keyword>
<dbReference type="GO" id="GO:0005787">
    <property type="term" value="C:signal peptidase complex"/>
    <property type="evidence" value="ECO:0007669"/>
    <property type="project" value="InterPro"/>
</dbReference>
<feature type="compositionally biased region" description="Low complexity" evidence="13">
    <location>
        <begin position="1043"/>
        <end position="1056"/>
    </location>
</feature>
<feature type="region of interest" description="Disordered" evidence="13">
    <location>
        <begin position="982"/>
        <end position="1082"/>
    </location>
</feature>
<dbReference type="Proteomes" id="UP000243519">
    <property type="component" value="Unassembled WGS sequence"/>
</dbReference>
<dbReference type="PANTHER" id="PTHR46896">
    <property type="entry name" value="SENTRIN-SPECIFIC PROTEASE"/>
    <property type="match status" value="1"/>
</dbReference>
<dbReference type="GO" id="GO:0016926">
    <property type="term" value="P:protein desumoylation"/>
    <property type="evidence" value="ECO:0007669"/>
    <property type="project" value="TreeGrafter"/>
</dbReference>
<dbReference type="InterPro" id="IPR007653">
    <property type="entry name" value="SPC3"/>
</dbReference>
<dbReference type="OrthoDB" id="442460at2759"/>
<keyword evidence="7" id="KW-0833">Ubl conjugation pathway</keyword>
<dbReference type="GO" id="GO:0070139">
    <property type="term" value="F:SUMO-specific endopeptidase activity"/>
    <property type="evidence" value="ECO:0007669"/>
    <property type="project" value="TreeGrafter"/>
</dbReference>
<evidence type="ECO:0000256" key="10">
    <source>
        <dbReference type="ARBA" id="ARBA00022968"/>
    </source>
</evidence>
<evidence type="ECO:0000313" key="15">
    <source>
        <dbReference type="EMBL" id="OAL71368.1"/>
    </source>
</evidence>
<organism evidence="15 16">
    <name type="scientific">Trichophyton violaceum</name>
    <dbReference type="NCBI Taxonomy" id="34388"/>
    <lineage>
        <taxon>Eukaryota</taxon>
        <taxon>Fungi</taxon>
        <taxon>Dikarya</taxon>
        <taxon>Ascomycota</taxon>
        <taxon>Pezizomycotina</taxon>
        <taxon>Eurotiomycetes</taxon>
        <taxon>Eurotiomycetidae</taxon>
        <taxon>Onygenales</taxon>
        <taxon>Arthrodermataceae</taxon>
        <taxon>Trichophyton</taxon>
    </lineage>
</organism>
<evidence type="ECO:0000256" key="5">
    <source>
        <dbReference type="ARBA" id="ARBA00022670"/>
    </source>
</evidence>
<evidence type="ECO:0000256" key="6">
    <source>
        <dbReference type="ARBA" id="ARBA00022692"/>
    </source>
</evidence>
<keyword evidence="9" id="KW-0256">Endoplasmic reticulum</keyword>
<feature type="compositionally biased region" description="Basic and acidic residues" evidence="13">
    <location>
        <begin position="747"/>
        <end position="767"/>
    </location>
</feature>
<keyword evidence="5" id="KW-0645">Protease</keyword>
<feature type="region of interest" description="Disordered" evidence="13">
    <location>
        <begin position="1"/>
        <end position="102"/>
    </location>
</feature>
<dbReference type="PANTHER" id="PTHR46896:SF3">
    <property type="entry name" value="FI06413P-RELATED"/>
    <property type="match status" value="1"/>
</dbReference>
<dbReference type="GO" id="GO:0006465">
    <property type="term" value="P:signal peptide processing"/>
    <property type="evidence" value="ECO:0007669"/>
    <property type="project" value="InterPro"/>
</dbReference>
<feature type="compositionally biased region" description="Basic and acidic residues" evidence="13">
    <location>
        <begin position="205"/>
        <end position="220"/>
    </location>
</feature>
<keyword evidence="16" id="KW-1185">Reference proteome</keyword>
<comment type="similarity">
    <text evidence="2">Belongs to the peptidase C48 family.</text>
</comment>